<sequence length="401" mass="43555">MNAHYDVVIVGGAVIGSAVAYYLTANPDFTGSVLVVERDPTYARASTALSSSSIRTQFSNPINVKISQYGSEVIRAFAEMMEVDGDKPDLNFHPGGYLFLARTEDQVQILKDNHAAQTACGADVVLWDRDALADAFPHLRVDDIRLASYGRSGEGWFNNTGLMYGFRNKARAQGATFVTDEVTAIRRDGARVNAVTLASGAVIGAGTVVNASGPRAALTARMAGLDIPVEPRKRTLFVFDCARTPEGSATVNNGRLPLMIDPTGVFCRPEGKFFLSGCPPLEDPAADWDDFEPRYEEFEEIIWPALAERSEGFEAIKVVNQWAGHYAFNTLDHNLVVGAHPEVDNFLFANGFSGHGLQQGPATGRGISELIIYGGFRTLDLTEVGFERIIAGRPFLERAVI</sequence>
<dbReference type="InterPro" id="IPR006076">
    <property type="entry name" value="FAD-dep_OxRdtase"/>
</dbReference>
<dbReference type="Gene3D" id="3.30.9.10">
    <property type="entry name" value="D-Amino Acid Oxidase, subunit A, domain 2"/>
    <property type="match status" value="1"/>
</dbReference>
<keyword evidence="4" id="KW-1185">Reference proteome</keyword>
<dbReference type="Proteomes" id="UP000477911">
    <property type="component" value="Unassembled WGS sequence"/>
</dbReference>
<dbReference type="InterPro" id="IPR036188">
    <property type="entry name" value="FAD/NAD-bd_sf"/>
</dbReference>
<feature type="domain" description="FAD dependent oxidoreductase" evidence="2">
    <location>
        <begin position="6"/>
        <end position="370"/>
    </location>
</feature>
<accession>A0A6L7G1H0</accession>
<reference evidence="3 4" key="1">
    <citation type="submission" date="2019-12" db="EMBL/GenBank/DDBJ databases">
        <authorList>
            <person name="Li M."/>
        </authorList>
    </citation>
    <scope>NUCLEOTIDE SEQUENCE [LARGE SCALE GENOMIC DNA]</scope>
    <source>
        <strain evidence="3 4">GBMRC 2024</strain>
    </source>
</reference>
<keyword evidence="1" id="KW-0560">Oxidoreductase</keyword>
<dbReference type="GO" id="GO:0032981">
    <property type="term" value="P:mitochondrial respiratory chain complex I assembly"/>
    <property type="evidence" value="ECO:0007669"/>
    <property type="project" value="TreeGrafter"/>
</dbReference>
<dbReference type="EMBL" id="WUMU01000006">
    <property type="protein sequence ID" value="MXN17871.1"/>
    <property type="molecule type" value="Genomic_DNA"/>
</dbReference>
<dbReference type="GO" id="GO:0005737">
    <property type="term" value="C:cytoplasm"/>
    <property type="evidence" value="ECO:0007669"/>
    <property type="project" value="TreeGrafter"/>
</dbReference>
<evidence type="ECO:0000313" key="4">
    <source>
        <dbReference type="Proteomes" id="UP000477911"/>
    </source>
</evidence>
<dbReference type="RefSeq" id="WP_160893642.1">
    <property type="nucleotide sequence ID" value="NZ_WUMU01000006.1"/>
</dbReference>
<dbReference type="AlphaFoldDB" id="A0A6L7G1H0"/>
<dbReference type="PANTHER" id="PTHR13847:SF287">
    <property type="entry name" value="FAD-DEPENDENT OXIDOREDUCTASE DOMAIN-CONTAINING PROTEIN 1"/>
    <property type="match status" value="1"/>
</dbReference>
<dbReference type="Pfam" id="PF01266">
    <property type="entry name" value="DAO"/>
    <property type="match status" value="1"/>
</dbReference>
<gene>
    <name evidence="3" type="ORF">GR170_08495</name>
</gene>
<name>A0A6L7G1H0_9RHOB</name>
<evidence type="ECO:0000313" key="3">
    <source>
        <dbReference type="EMBL" id="MXN17871.1"/>
    </source>
</evidence>
<protein>
    <submittedName>
        <fullName evidence="3">FAD-dependent oxidoreductase</fullName>
    </submittedName>
</protein>
<comment type="caution">
    <text evidence="3">The sequence shown here is derived from an EMBL/GenBank/DDBJ whole genome shotgun (WGS) entry which is preliminary data.</text>
</comment>
<evidence type="ECO:0000259" key="2">
    <source>
        <dbReference type="Pfam" id="PF01266"/>
    </source>
</evidence>
<evidence type="ECO:0000256" key="1">
    <source>
        <dbReference type="ARBA" id="ARBA00023002"/>
    </source>
</evidence>
<proteinExistence type="predicted"/>
<dbReference type="SUPFAM" id="SSF51905">
    <property type="entry name" value="FAD/NAD(P)-binding domain"/>
    <property type="match status" value="1"/>
</dbReference>
<dbReference type="Gene3D" id="3.50.50.60">
    <property type="entry name" value="FAD/NAD(P)-binding domain"/>
    <property type="match status" value="1"/>
</dbReference>
<organism evidence="3 4">
    <name type="scientific">Pseudooceanicola albus</name>
    <dbReference type="NCBI Taxonomy" id="2692189"/>
    <lineage>
        <taxon>Bacteria</taxon>
        <taxon>Pseudomonadati</taxon>
        <taxon>Pseudomonadota</taxon>
        <taxon>Alphaproteobacteria</taxon>
        <taxon>Rhodobacterales</taxon>
        <taxon>Paracoccaceae</taxon>
        <taxon>Pseudooceanicola</taxon>
    </lineage>
</organism>
<dbReference type="PANTHER" id="PTHR13847">
    <property type="entry name" value="SARCOSINE DEHYDROGENASE-RELATED"/>
    <property type="match status" value="1"/>
</dbReference>
<dbReference type="GO" id="GO:0016491">
    <property type="term" value="F:oxidoreductase activity"/>
    <property type="evidence" value="ECO:0007669"/>
    <property type="project" value="UniProtKB-KW"/>
</dbReference>